<keyword evidence="9" id="KW-1185">Reference proteome</keyword>
<evidence type="ECO:0000256" key="3">
    <source>
        <dbReference type="ARBA" id="ARBA00022980"/>
    </source>
</evidence>
<keyword evidence="5" id="KW-0687">Ribonucleoprotein</keyword>
<reference evidence="8" key="1">
    <citation type="journal article" date="2023" name="Insect Mol. Biol.">
        <title>Genome sequencing provides insights into the evolution of gene families encoding plant cell wall-degrading enzymes in longhorned beetles.</title>
        <authorList>
            <person name="Shin N.R."/>
            <person name="Okamura Y."/>
            <person name="Kirsch R."/>
            <person name="Pauchet Y."/>
        </authorList>
    </citation>
    <scope>NUCLEOTIDE SEQUENCE</scope>
    <source>
        <strain evidence="8">AMC_N1</strain>
    </source>
</reference>
<gene>
    <name evidence="8" type="ORF">NQ318_001021</name>
</gene>
<proteinExistence type="inferred from homology"/>
<dbReference type="EMBL" id="JAPWTK010000002">
    <property type="protein sequence ID" value="KAJ8962628.1"/>
    <property type="molecule type" value="Genomic_DNA"/>
</dbReference>
<dbReference type="GO" id="GO:0005762">
    <property type="term" value="C:mitochondrial large ribosomal subunit"/>
    <property type="evidence" value="ECO:0007669"/>
    <property type="project" value="TreeGrafter"/>
</dbReference>
<sequence length="150" mass="17325">MSSSIYALLLRRSLLITSQISFPRKTYAKKDTGSVSMIGGALKKKKLETDPEKLVKYVCGSNIYKTGEDILLKPDSEYPDWLWSIRTGPAPPLEELDPNSRQYWKRIRKMGMKRNNQLGNLKNQLGPRVVQISEDLDWDLRINILKKKCR</sequence>
<dbReference type="GO" id="GO:0003735">
    <property type="term" value="F:structural constituent of ribosome"/>
    <property type="evidence" value="ECO:0007669"/>
    <property type="project" value="TreeGrafter"/>
</dbReference>
<dbReference type="AlphaFoldDB" id="A0AAV8ZDY4"/>
<dbReference type="Pfam" id="PF08561">
    <property type="entry name" value="Ribosomal_L37"/>
    <property type="match status" value="1"/>
</dbReference>
<evidence type="ECO:0000256" key="4">
    <source>
        <dbReference type="ARBA" id="ARBA00023128"/>
    </source>
</evidence>
<keyword evidence="4" id="KW-0496">Mitochondrion</keyword>
<evidence type="ECO:0000256" key="1">
    <source>
        <dbReference type="ARBA" id="ARBA00004173"/>
    </source>
</evidence>
<evidence type="ECO:0000313" key="9">
    <source>
        <dbReference type="Proteomes" id="UP001162162"/>
    </source>
</evidence>
<comment type="subcellular location">
    <subcellularLocation>
        <location evidence="1">Mitochondrion</location>
    </subcellularLocation>
</comment>
<dbReference type="InterPro" id="IPR013870">
    <property type="entry name" value="Ribosomal_mL54"/>
</dbReference>
<keyword evidence="3" id="KW-0689">Ribosomal protein</keyword>
<organism evidence="8 9">
    <name type="scientific">Aromia moschata</name>
    <dbReference type="NCBI Taxonomy" id="1265417"/>
    <lineage>
        <taxon>Eukaryota</taxon>
        <taxon>Metazoa</taxon>
        <taxon>Ecdysozoa</taxon>
        <taxon>Arthropoda</taxon>
        <taxon>Hexapoda</taxon>
        <taxon>Insecta</taxon>
        <taxon>Pterygota</taxon>
        <taxon>Neoptera</taxon>
        <taxon>Endopterygota</taxon>
        <taxon>Coleoptera</taxon>
        <taxon>Polyphaga</taxon>
        <taxon>Cucujiformia</taxon>
        <taxon>Chrysomeloidea</taxon>
        <taxon>Cerambycidae</taxon>
        <taxon>Cerambycinae</taxon>
        <taxon>Callichromatini</taxon>
        <taxon>Aromia</taxon>
    </lineage>
</organism>
<keyword evidence="2" id="KW-0809">Transit peptide</keyword>
<dbReference type="PANTHER" id="PTHR28595">
    <property type="entry name" value="39S RIBOSOMAL PROTEIN L54, MITOCHONDRIAL"/>
    <property type="match status" value="1"/>
</dbReference>
<accession>A0AAV8ZDY4</accession>
<comment type="similarity">
    <text evidence="6">Belongs to the mitochondrion-specific ribosomal protein mL54 family.</text>
</comment>
<evidence type="ECO:0000256" key="2">
    <source>
        <dbReference type="ARBA" id="ARBA00022946"/>
    </source>
</evidence>
<comment type="caution">
    <text evidence="8">The sequence shown here is derived from an EMBL/GenBank/DDBJ whole genome shotgun (WGS) entry which is preliminary data.</text>
</comment>
<evidence type="ECO:0000256" key="5">
    <source>
        <dbReference type="ARBA" id="ARBA00023274"/>
    </source>
</evidence>
<evidence type="ECO:0000313" key="8">
    <source>
        <dbReference type="EMBL" id="KAJ8962628.1"/>
    </source>
</evidence>
<dbReference type="PANTHER" id="PTHR28595:SF1">
    <property type="entry name" value="LARGE RIBOSOMAL SUBUNIT PROTEIN ML54"/>
    <property type="match status" value="1"/>
</dbReference>
<evidence type="ECO:0000256" key="7">
    <source>
        <dbReference type="ARBA" id="ARBA00035179"/>
    </source>
</evidence>
<protein>
    <recommendedName>
        <fullName evidence="7">Large ribosomal subunit protein mL54</fullName>
    </recommendedName>
</protein>
<evidence type="ECO:0000256" key="6">
    <source>
        <dbReference type="ARBA" id="ARBA00033752"/>
    </source>
</evidence>
<name>A0AAV8ZDY4_9CUCU</name>
<dbReference type="Proteomes" id="UP001162162">
    <property type="component" value="Unassembled WGS sequence"/>
</dbReference>